<gene>
    <name evidence="1" type="ORF">FA13DRAFT_1718365</name>
</gene>
<dbReference type="OrthoDB" id="445826at2759"/>
<dbReference type="AlphaFoldDB" id="A0A4Y7SE26"/>
<name>A0A4Y7SE26_COPMI</name>
<dbReference type="Proteomes" id="UP000298030">
    <property type="component" value="Unassembled WGS sequence"/>
</dbReference>
<evidence type="ECO:0000313" key="2">
    <source>
        <dbReference type="Proteomes" id="UP000298030"/>
    </source>
</evidence>
<dbReference type="EMBL" id="QPFP01000166">
    <property type="protein sequence ID" value="TEB19873.1"/>
    <property type="molecule type" value="Genomic_DNA"/>
</dbReference>
<keyword evidence="2" id="KW-1185">Reference proteome</keyword>
<organism evidence="1 2">
    <name type="scientific">Coprinellus micaceus</name>
    <name type="common">Glistening ink-cap mushroom</name>
    <name type="synonym">Coprinus micaceus</name>
    <dbReference type="NCBI Taxonomy" id="71717"/>
    <lineage>
        <taxon>Eukaryota</taxon>
        <taxon>Fungi</taxon>
        <taxon>Dikarya</taxon>
        <taxon>Basidiomycota</taxon>
        <taxon>Agaricomycotina</taxon>
        <taxon>Agaricomycetes</taxon>
        <taxon>Agaricomycetidae</taxon>
        <taxon>Agaricales</taxon>
        <taxon>Agaricineae</taxon>
        <taxon>Psathyrellaceae</taxon>
        <taxon>Coprinellus</taxon>
    </lineage>
</organism>
<sequence>MPTAWFTPQDGSDQQGHSCQKTPCICGLGNKIPIKAEWSYGFRLLIIAVYAPWNPGGSTLESDSWPVLTETCCESEFPWTIIGNLNATVTQAECAAGGAEARPVPLPPMFGWMGSAIHKNPSPPPRIRVPLKAEKYKYESFRNLRLIGEQHSIGAAIHAEKAPQALCSIRVTQLVEKWRNEHRQMRRKALNRELYAEKKQEVISQAKKRERSKTLNALRGSSTKKLFHTDYGPLPTVVNDLDNSNKLVSQQDDVKATTKEYFQHLYSRVSTNMTIQKPWMDTPSVKKWPRKATIQDFCAMLRHRNARPSPGPDGWEKWIIKSHSDEALNLVLNLHNYEVMHARFPVKRDQMKGFDYLSPQGFYDTITVYSLPSSIIDLDRASQMETKCFIQIAYGYTGALTVSGVTKQGGPLSPLKCTFTTSLGHRYLGDLTEGDADALVICTKSCLAGDPHVKEDHEHLKVAMVEATDDSYLLSLSLDGLWPWTRSSSQRGLVFPSLTRINAGIAVNSLQRELNHHIPAYHKMVLITHAEWTCDKNGCVDPLSKKGIWADFSRQYHNIPSGWLIAHTPELLVKKRLMGQSMKSLHTHGIRKLSDFGRWTLKDNRVMIQPVAMDFGTHSVWSKGVRQNLDKLSEVLSHLTLEQITGGDAELALPRDTKDKCGGTY</sequence>
<protein>
    <submittedName>
        <fullName evidence="1">Uncharacterized protein</fullName>
    </submittedName>
</protein>
<reference evidence="1 2" key="1">
    <citation type="journal article" date="2019" name="Nat. Ecol. Evol.">
        <title>Megaphylogeny resolves global patterns of mushroom evolution.</title>
        <authorList>
            <person name="Varga T."/>
            <person name="Krizsan K."/>
            <person name="Foldi C."/>
            <person name="Dima B."/>
            <person name="Sanchez-Garcia M."/>
            <person name="Sanchez-Ramirez S."/>
            <person name="Szollosi G.J."/>
            <person name="Szarkandi J.G."/>
            <person name="Papp V."/>
            <person name="Albert L."/>
            <person name="Andreopoulos W."/>
            <person name="Angelini C."/>
            <person name="Antonin V."/>
            <person name="Barry K.W."/>
            <person name="Bougher N.L."/>
            <person name="Buchanan P."/>
            <person name="Buyck B."/>
            <person name="Bense V."/>
            <person name="Catcheside P."/>
            <person name="Chovatia M."/>
            <person name="Cooper J."/>
            <person name="Damon W."/>
            <person name="Desjardin D."/>
            <person name="Finy P."/>
            <person name="Geml J."/>
            <person name="Haridas S."/>
            <person name="Hughes K."/>
            <person name="Justo A."/>
            <person name="Karasinski D."/>
            <person name="Kautmanova I."/>
            <person name="Kiss B."/>
            <person name="Kocsube S."/>
            <person name="Kotiranta H."/>
            <person name="LaButti K.M."/>
            <person name="Lechner B.E."/>
            <person name="Liimatainen K."/>
            <person name="Lipzen A."/>
            <person name="Lukacs Z."/>
            <person name="Mihaltcheva S."/>
            <person name="Morgado L.N."/>
            <person name="Niskanen T."/>
            <person name="Noordeloos M.E."/>
            <person name="Ohm R.A."/>
            <person name="Ortiz-Santana B."/>
            <person name="Ovrebo C."/>
            <person name="Racz N."/>
            <person name="Riley R."/>
            <person name="Savchenko A."/>
            <person name="Shiryaev A."/>
            <person name="Soop K."/>
            <person name="Spirin V."/>
            <person name="Szebenyi C."/>
            <person name="Tomsovsky M."/>
            <person name="Tulloss R.E."/>
            <person name="Uehling J."/>
            <person name="Grigoriev I.V."/>
            <person name="Vagvolgyi C."/>
            <person name="Papp T."/>
            <person name="Martin F.M."/>
            <person name="Miettinen O."/>
            <person name="Hibbett D.S."/>
            <person name="Nagy L.G."/>
        </authorList>
    </citation>
    <scope>NUCLEOTIDE SEQUENCE [LARGE SCALE GENOMIC DNA]</scope>
    <source>
        <strain evidence="1 2">FP101781</strain>
    </source>
</reference>
<evidence type="ECO:0000313" key="1">
    <source>
        <dbReference type="EMBL" id="TEB19873.1"/>
    </source>
</evidence>
<proteinExistence type="predicted"/>
<comment type="caution">
    <text evidence="1">The sequence shown here is derived from an EMBL/GenBank/DDBJ whole genome shotgun (WGS) entry which is preliminary data.</text>
</comment>
<accession>A0A4Y7SE26</accession>